<dbReference type="PANTHER" id="PTHR20859:SF93">
    <property type="entry name" value="CYTOKINE RECEPTOR FAMILY MEMBER B12-RELATED"/>
    <property type="match status" value="1"/>
</dbReference>
<dbReference type="PANTHER" id="PTHR20859">
    <property type="entry name" value="INTERFERON/INTERLEUKIN RECEPTOR"/>
    <property type="match status" value="1"/>
</dbReference>
<dbReference type="CTD" id="777653"/>
<feature type="domain" description="Interferon/interleukin receptor" evidence="4">
    <location>
        <begin position="119"/>
        <end position="199"/>
    </location>
</feature>
<keyword evidence="5" id="KW-1185">Reference proteome</keyword>
<evidence type="ECO:0000259" key="4">
    <source>
        <dbReference type="Pfam" id="PF09294"/>
    </source>
</evidence>
<keyword evidence="1" id="KW-1133">Transmembrane helix</keyword>
<feature type="chain" id="PRO_5028274569" evidence="2">
    <location>
        <begin position="20"/>
        <end position="462"/>
    </location>
</feature>
<dbReference type="Pfam" id="PF09294">
    <property type="entry name" value="Interfer-bind"/>
    <property type="match status" value="1"/>
</dbReference>
<dbReference type="Proteomes" id="UP000515129">
    <property type="component" value="Chromosome 9"/>
</dbReference>
<protein>
    <submittedName>
        <fullName evidence="6">Cytokine receptor family member b2</fullName>
    </submittedName>
</protein>
<feature type="signal peptide" evidence="2">
    <location>
        <begin position="1"/>
        <end position="19"/>
    </location>
</feature>
<evidence type="ECO:0000259" key="3">
    <source>
        <dbReference type="Pfam" id="PF01108"/>
    </source>
</evidence>
<sequence length="462" mass="50619">MFVIARILTTIALFHLGCCMDLPAPVKLNLSSQYFVHVLSWEMGPGSPDGVHYKVSVHALEGGTVAVKQCEKVTFPLRCNLTEAFSNVEDIYYVSVTAVLGNRTSPSSDLNPFRPIQNTILDTPLLTVTACNQWLCINLKAPAENLHKVYDSFWFHYLLTITSEDGREFIMKTEGLKNVTIKDLAPGRRYCVNVSIVDSSPPNRPAVCASIPKRANVSDAVISVVLCLLMLLIVMCAPRFFPRCFCLKPDLPPVLSSFQSGNKVLHVTAVESFNKLCEGRNSMDKIKINSEEDEEEEEAEAQAQYLNTRGSPLCVYPVTSRSVSLLNQTPDTSLASSTDAQTANLIVFEGSHSHPEPTASPRLPTGASALQNVPSVFPTHVENEDPESSADVNLFSVMLGGVSDKAEPVKDDVQESGAQRLLQACAPSSWISDSLCQNSESKVNILEEEEEDDDNSGYLSRN</sequence>
<evidence type="ECO:0000313" key="5">
    <source>
        <dbReference type="Proteomes" id="UP000515129"/>
    </source>
</evidence>
<gene>
    <name evidence="6" type="primary">crfb2</name>
</gene>
<accession>A0A6P6Q919</accession>
<dbReference type="AlphaFoldDB" id="A0A6P6Q919"/>
<feature type="transmembrane region" description="Helical" evidence="1">
    <location>
        <begin position="220"/>
        <end position="241"/>
    </location>
</feature>
<keyword evidence="6" id="KW-0675">Receptor</keyword>
<dbReference type="InterPro" id="IPR015373">
    <property type="entry name" value="Interferon/interleukin_rcp_dom"/>
</dbReference>
<keyword evidence="2" id="KW-0732">Signal</keyword>
<proteinExistence type="predicted"/>
<reference evidence="6" key="1">
    <citation type="submission" date="2025-08" db="UniProtKB">
        <authorList>
            <consortium name="RefSeq"/>
        </authorList>
    </citation>
    <scope>IDENTIFICATION</scope>
    <source>
        <strain evidence="6">Wakin</strain>
        <tissue evidence="6">Muscle</tissue>
    </source>
</reference>
<dbReference type="GO" id="GO:0004904">
    <property type="term" value="F:interferon receptor activity"/>
    <property type="evidence" value="ECO:0007669"/>
    <property type="project" value="Ensembl"/>
</dbReference>
<dbReference type="SUPFAM" id="SSF49265">
    <property type="entry name" value="Fibronectin type III"/>
    <property type="match status" value="2"/>
</dbReference>
<dbReference type="Gene3D" id="2.60.40.10">
    <property type="entry name" value="Immunoglobulins"/>
    <property type="match status" value="1"/>
</dbReference>
<dbReference type="InterPro" id="IPR003961">
    <property type="entry name" value="FN3_dom"/>
</dbReference>
<evidence type="ECO:0000256" key="1">
    <source>
        <dbReference type="SAM" id="Phobius"/>
    </source>
</evidence>
<dbReference type="OrthoDB" id="10031784at2759"/>
<dbReference type="GO" id="GO:0005886">
    <property type="term" value="C:plasma membrane"/>
    <property type="evidence" value="ECO:0007669"/>
    <property type="project" value="TreeGrafter"/>
</dbReference>
<evidence type="ECO:0000313" key="6">
    <source>
        <dbReference type="RefSeq" id="XP_026128570.1"/>
    </source>
</evidence>
<dbReference type="InterPro" id="IPR013783">
    <property type="entry name" value="Ig-like_fold"/>
</dbReference>
<dbReference type="Pfam" id="PF01108">
    <property type="entry name" value="Tissue_fac"/>
    <property type="match status" value="1"/>
</dbReference>
<evidence type="ECO:0000256" key="2">
    <source>
        <dbReference type="SAM" id="SignalP"/>
    </source>
</evidence>
<dbReference type="KEGG" id="caua:113109169"/>
<name>A0A6P6Q919_CARAU</name>
<keyword evidence="1" id="KW-0812">Transmembrane</keyword>
<dbReference type="RefSeq" id="XP_026128570.1">
    <property type="nucleotide sequence ID" value="XM_026272785.1"/>
</dbReference>
<dbReference type="InterPro" id="IPR036116">
    <property type="entry name" value="FN3_sf"/>
</dbReference>
<feature type="domain" description="Fibronectin type-III" evidence="3">
    <location>
        <begin position="16"/>
        <end position="106"/>
    </location>
</feature>
<dbReference type="InterPro" id="IPR050650">
    <property type="entry name" value="Type-II_Cytokine-TF_Rcpt"/>
</dbReference>
<organism evidence="5 6">
    <name type="scientific">Carassius auratus</name>
    <name type="common">Goldfish</name>
    <dbReference type="NCBI Taxonomy" id="7957"/>
    <lineage>
        <taxon>Eukaryota</taxon>
        <taxon>Metazoa</taxon>
        <taxon>Chordata</taxon>
        <taxon>Craniata</taxon>
        <taxon>Vertebrata</taxon>
        <taxon>Euteleostomi</taxon>
        <taxon>Actinopterygii</taxon>
        <taxon>Neopterygii</taxon>
        <taxon>Teleostei</taxon>
        <taxon>Ostariophysi</taxon>
        <taxon>Cypriniformes</taxon>
        <taxon>Cyprinidae</taxon>
        <taxon>Cyprininae</taxon>
        <taxon>Carassius</taxon>
    </lineage>
</organism>
<keyword evidence="1" id="KW-0472">Membrane</keyword>